<dbReference type="Pfam" id="PF13456">
    <property type="entry name" value="RVT_3"/>
    <property type="match status" value="1"/>
</dbReference>
<dbReference type="PANTHER" id="PTHR48475">
    <property type="entry name" value="RIBONUCLEASE H"/>
    <property type="match status" value="1"/>
</dbReference>
<dbReference type="InterPro" id="IPR002156">
    <property type="entry name" value="RNaseH_domain"/>
</dbReference>
<evidence type="ECO:0000313" key="2">
    <source>
        <dbReference type="EMBL" id="MBI4595324.1"/>
    </source>
</evidence>
<dbReference type="GO" id="GO:0003676">
    <property type="term" value="F:nucleic acid binding"/>
    <property type="evidence" value="ECO:0007669"/>
    <property type="project" value="InterPro"/>
</dbReference>
<proteinExistence type="predicted"/>
<dbReference type="EMBL" id="JACQWF010000135">
    <property type="protein sequence ID" value="MBI4595324.1"/>
    <property type="molecule type" value="Genomic_DNA"/>
</dbReference>
<accession>A0A933GM71</accession>
<dbReference type="SUPFAM" id="SSF53098">
    <property type="entry name" value="Ribonuclease H-like"/>
    <property type="match status" value="1"/>
</dbReference>
<evidence type="ECO:0000313" key="3">
    <source>
        <dbReference type="Proteomes" id="UP000772181"/>
    </source>
</evidence>
<feature type="domain" description="RNase H type-1" evidence="1">
    <location>
        <begin position="1"/>
        <end position="128"/>
    </location>
</feature>
<dbReference type="AlphaFoldDB" id="A0A933GM71"/>
<dbReference type="InterPro" id="IPR012337">
    <property type="entry name" value="RNaseH-like_sf"/>
</dbReference>
<gene>
    <name evidence="2" type="ORF">HY730_02990</name>
</gene>
<dbReference type="PROSITE" id="PS50879">
    <property type="entry name" value="RNASE_H_1"/>
    <property type="match status" value="1"/>
</dbReference>
<protein>
    <submittedName>
        <fullName evidence="2">Ribonuclease HI family protein</fullName>
    </submittedName>
</protein>
<dbReference type="CDD" id="cd09279">
    <property type="entry name" value="RNase_HI_like"/>
    <property type="match status" value="1"/>
</dbReference>
<dbReference type="PANTHER" id="PTHR48475:SF1">
    <property type="entry name" value="RNASE H TYPE-1 DOMAIN-CONTAINING PROTEIN"/>
    <property type="match status" value="1"/>
</dbReference>
<sequence>MKAIVRSDGSCKGNPGPAAIGAVVRSGNNISQISRYIGPATNNIAEYKALIYGLEEALRLKASSVEVWLDSELVLNQLLGKYRVKDVQLIPLHKKAKDLLRSFSEFLLKKASREENEQSHNLAFKAFRAANASKNIR</sequence>
<name>A0A933GM71_UNCTE</name>
<comment type="caution">
    <text evidence="2">The sequence shown here is derived from an EMBL/GenBank/DDBJ whole genome shotgun (WGS) entry which is preliminary data.</text>
</comment>
<evidence type="ECO:0000259" key="1">
    <source>
        <dbReference type="PROSITE" id="PS50879"/>
    </source>
</evidence>
<dbReference type="GO" id="GO:0004523">
    <property type="term" value="F:RNA-DNA hybrid ribonuclease activity"/>
    <property type="evidence" value="ECO:0007669"/>
    <property type="project" value="InterPro"/>
</dbReference>
<dbReference type="Proteomes" id="UP000772181">
    <property type="component" value="Unassembled WGS sequence"/>
</dbReference>
<organism evidence="2 3">
    <name type="scientific">Tectimicrobiota bacterium</name>
    <dbReference type="NCBI Taxonomy" id="2528274"/>
    <lineage>
        <taxon>Bacteria</taxon>
        <taxon>Pseudomonadati</taxon>
        <taxon>Nitrospinota/Tectimicrobiota group</taxon>
        <taxon>Candidatus Tectimicrobiota</taxon>
    </lineage>
</organism>
<dbReference type="Gene3D" id="3.30.420.10">
    <property type="entry name" value="Ribonuclease H-like superfamily/Ribonuclease H"/>
    <property type="match status" value="1"/>
</dbReference>
<dbReference type="InterPro" id="IPR036397">
    <property type="entry name" value="RNaseH_sf"/>
</dbReference>
<reference evidence="2" key="1">
    <citation type="submission" date="2020-07" db="EMBL/GenBank/DDBJ databases">
        <title>Huge and variable diversity of episymbiotic CPR bacteria and DPANN archaea in groundwater ecosystems.</title>
        <authorList>
            <person name="He C.Y."/>
            <person name="Keren R."/>
            <person name="Whittaker M."/>
            <person name="Farag I.F."/>
            <person name="Doudna J."/>
            <person name="Cate J.H.D."/>
            <person name="Banfield J.F."/>
        </authorList>
    </citation>
    <scope>NUCLEOTIDE SEQUENCE</scope>
    <source>
        <strain evidence="2">NC_groundwater_1482_Ag_S-0.65um_47_24</strain>
    </source>
</reference>